<reference evidence="1" key="2">
    <citation type="journal article" date="2023" name="IMA Fungus">
        <title>Comparative genomic study of the Penicillium genus elucidates a diverse pangenome and 15 lateral gene transfer events.</title>
        <authorList>
            <person name="Petersen C."/>
            <person name="Sorensen T."/>
            <person name="Nielsen M.R."/>
            <person name="Sondergaard T.E."/>
            <person name="Sorensen J.L."/>
            <person name="Fitzpatrick D.A."/>
            <person name="Frisvad J.C."/>
            <person name="Nielsen K.L."/>
        </authorList>
    </citation>
    <scope>NUCLEOTIDE SEQUENCE</scope>
    <source>
        <strain evidence="1">IBT 29677</strain>
    </source>
</reference>
<evidence type="ECO:0000313" key="2">
    <source>
        <dbReference type="Proteomes" id="UP001147747"/>
    </source>
</evidence>
<gene>
    <name evidence="1" type="ORF">N7509_012764</name>
</gene>
<dbReference type="GO" id="GO:0071949">
    <property type="term" value="F:FAD binding"/>
    <property type="evidence" value="ECO:0007669"/>
    <property type="project" value="InterPro"/>
</dbReference>
<organism evidence="1 2">
    <name type="scientific">Penicillium cosmopolitanum</name>
    <dbReference type="NCBI Taxonomy" id="1131564"/>
    <lineage>
        <taxon>Eukaryota</taxon>
        <taxon>Fungi</taxon>
        <taxon>Dikarya</taxon>
        <taxon>Ascomycota</taxon>
        <taxon>Pezizomycotina</taxon>
        <taxon>Eurotiomycetes</taxon>
        <taxon>Eurotiomycetidae</taxon>
        <taxon>Eurotiales</taxon>
        <taxon>Aspergillaceae</taxon>
        <taxon>Penicillium</taxon>
    </lineage>
</organism>
<dbReference type="PANTHER" id="PTHR37417">
    <property type="entry name" value="67 KDA MYOSIN-CROSS-REACTIVE ANTIGEN FAMILY PROTEIN (AFU_ORTHOLOGUE AFUA_5G09970)"/>
    <property type="match status" value="1"/>
</dbReference>
<dbReference type="AlphaFoldDB" id="A0A9W9VHH7"/>
<dbReference type="Proteomes" id="UP001147747">
    <property type="component" value="Unassembled WGS sequence"/>
</dbReference>
<reference evidence="1" key="1">
    <citation type="submission" date="2022-12" db="EMBL/GenBank/DDBJ databases">
        <authorList>
            <person name="Petersen C."/>
        </authorList>
    </citation>
    <scope>NUCLEOTIDE SEQUENCE</scope>
    <source>
        <strain evidence="1">IBT 29677</strain>
    </source>
</reference>
<dbReference type="Pfam" id="PF06100">
    <property type="entry name" value="MCRA"/>
    <property type="match status" value="1"/>
</dbReference>
<dbReference type="GeneID" id="81376381"/>
<dbReference type="InterPro" id="IPR036188">
    <property type="entry name" value="FAD/NAD-bd_sf"/>
</dbReference>
<dbReference type="PANTHER" id="PTHR37417:SF2">
    <property type="entry name" value="67 KDA MYOSIN-CROSS-REACTIVE ANTIGEN FAMILY PROTEIN (AFU_ORTHOLOGUE AFUA_5G09970)"/>
    <property type="match status" value="1"/>
</dbReference>
<dbReference type="InterPro" id="IPR010354">
    <property type="entry name" value="Oleate_hydratase"/>
</dbReference>
<name>A0A9W9VHH7_9EURO</name>
<sequence>MNSESDPMLASGLKILQSGAEIVVNICPKDILIITLGSIFAGSTLGANCSPPAPVPDVEELKLDDSWGLWCKLSQEHPEFVDLSPFCARIAESTNECFLVMLNGWEFFERFACLVHSLPSTGTLVSFKDNNWRLSLNVPRQQHFDDQPKVPHRYGAMRCPHRGRETSSANL</sequence>
<dbReference type="OrthoDB" id="545169at2759"/>
<keyword evidence="2" id="KW-1185">Reference proteome</keyword>
<accession>A0A9W9VHH7</accession>
<dbReference type="GO" id="GO:0050151">
    <property type="term" value="F:oleate hydratase activity"/>
    <property type="evidence" value="ECO:0007669"/>
    <property type="project" value="InterPro"/>
</dbReference>
<dbReference type="GO" id="GO:0006631">
    <property type="term" value="P:fatty acid metabolic process"/>
    <property type="evidence" value="ECO:0007669"/>
    <property type="project" value="InterPro"/>
</dbReference>
<dbReference type="RefSeq" id="XP_056483431.1">
    <property type="nucleotide sequence ID" value="XM_056637401.1"/>
</dbReference>
<evidence type="ECO:0000313" key="1">
    <source>
        <dbReference type="EMBL" id="KAJ5379645.1"/>
    </source>
</evidence>
<proteinExistence type="predicted"/>
<dbReference type="Gene3D" id="3.50.50.60">
    <property type="entry name" value="FAD/NAD(P)-binding domain"/>
    <property type="match status" value="1"/>
</dbReference>
<protein>
    <submittedName>
        <fullName evidence="1">Uncharacterized protein</fullName>
    </submittedName>
</protein>
<comment type="caution">
    <text evidence="1">The sequence shown here is derived from an EMBL/GenBank/DDBJ whole genome shotgun (WGS) entry which is preliminary data.</text>
</comment>
<dbReference type="EMBL" id="JAPZBU010000011">
    <property type="protein sequence ID" value="KAJ5379645.1"/>
    <property type="molecule type" value="Genomic_DNA"/>
</dbReference>